<dbReference type="PROSITE" id="PS50293">
    <property type="entry name" value="TPR_REGION"/>
    <property type="match status" value="1"/>
</dbReference>
<evidence type="ECO:0000256" key="3">
    <source>
        <dbReference type="PROSITE-ProRule" id="PRU00339"/>
    </source>
</evidence>
<evidence type="ECO:0000313" key="4">
    <source>
        <dbReference type="EMBL" id="CTQ64191.1"/>
    </source>
</evidence>
<keyword evidence="2 3" id="KW-0802">TPR repeat</keyword>
<sequence>MDLNPQKVSGVALPQSLKDAILKSNKQRSNLPIDRKVRGMMTNLAGAASLKDRKIFRFKVLALASAIALTPLAAGAETDSKTQSFGTPSNLPYTLSGSYLSGRLAGFQKDYGHAAAFYEETLAADPTNTMLLERTFLLKLANGDVEEAVHYAAELEKAGLENFLAQLALGGQRVADGSYIEADQALERGRNGPLAQLSIGISRAWSLYGSGKVDEALAIIDDLKGPDWFGVFKATHKAHLQFAAGRNQEALATIEGAYALDQAAIRVVDAYARILAANGRQKEAIAALDLYDQQFRGHPKIAQTRKVLESGEIIPPMVSDPAQGMAEILYGLGAVIGRDGGEELSTSYLQLALHLDPNAEFAAIALGSVFERMDQPARAIDAFMRVPDDSVLKREAEIQVGLNYNALEQVDEARKHLEALIEIDPSDLEAVVALGNILRSHEIYDEAEVIYSQGIDTISEFEAQHWLLLYFRGISRERLGDWDKAEADFRKALELNENQPLVLNYLGYSLVDQGLKLDEALDMIRTAVEMRPTDGYIVDSLGWVYYRLGRFEEAVKELERAIELRPADPVINDHLGDAYWMVGRRNEARFQWNHARDLGPAEKDLPKILDKIANGMTDVPGTDAAKAESDQNGG</sequence>
<dbReference type="PANTHER" id="PTHR12558">
    <property type="entry name" value="CELL DIVISION CYCLE 16,23,27"/>
    <property type="match status" value="1"/>
</dbReference>
<dbReference type="InterPro" id="IPR011990">
    <property type="entry name" value="TPR-like_helical_dom_sf"/>
</dbReference>
<gene>
    <name evidence="4" type="ORF">LA5096_00292</name>
</gene>
<dbReference type="AlphaFoldDB" id="A0A0M6ZPN2"/>
<name>A0A0M6ZPN2_9HYPH</name>
<feature type="repeat" description="TPR" evidence="3">
    <location>
        <begin position="535"/>
        <end position="568"/>
    </location>
</feature>
<dbReference type="PANTHER" id="PTHR12558:SF13">
    <property type="entry name" value="CELL DIVISION CYCLE PROTEIN 27 HOMOLOG"/>
    <property type="match status" value="1"/>
</dbReference>
<feature type="repeat" description="TPR" evidence="3">
    <location>
        <begin position="466"/>
        <end position="499"/>
    </location>
</feature>
<evidence type="ECO:0000256" key="1">
    <source>
        <dbReference type="ARBA" id="ARBA00022737"/>
    </source>
</evidence>
<evidence type="ECO:0000313" key="5">
    <source>
        <dbReference type="Proteomes" id="UP000049983"/>
    </source>
</evidence>
<dbReference type="EMBL" id="CXWC01000001">
    <property type="protein sequence ID" value="CTQ64191.1"/>
    <property type="molecule type" value="Genomic_DNA"/>
</dbReference>
<keyword evidence="4" id="KW-0449">Lipoprotein</keyword>
<dbReference type="Pfam" id="PF13432">
    <property type="entry name" value="TPR_16"/>
    <property type="match status" value="1"/>
</dbReference>
<dbReference type="SMART" id="SM00028">
    <property type="entry name" value="TPR"/>
    <property type="match status" value="7"/>
</dbReference>
<dbReference type="SUPFAM" id="SSF48452">
    <property type="entry name" value="TPR-like"/>
    <property type="match status" value="2"/>
</dbReference>
<protein>
    <submittedName>
        <fullName evidence="4">Lipoprotein NlpI</fullName>
    </submittedName>
</protein>
<keyword evidence="5" id="KW-1185">Reference proteome</keyword>
<reference evidence="5" key="1">
    <citation type="submission" date="2015-07" db="EMBL/GenBank/DDBJ databases">
        <authorList>
            <person name="Rodrigo-Torres Lidia"/>
            <person name="Arahal R.David."/>
        </authorList>
    </citation>
    <scope>NUCLEOTIDE SEQUENCE [LARGE SCALE GENOMIC DNA]</scope>
    <source>
        <strain evidence="5">CECT 5096</strain>
    </source>
</reference>
<dbReference type="Proteomes" id="UP000049983">
    <property type="component" value="Unassembled WGS sequence"/>
</dbReference>
<keyword evidence="1" id="KW-0677">Repeat</keyword>
<dbReference type="STRING" id="311410.LA5095_02923"/>
<organism evidence="4 5">
    <name type="scientific">Roseibium album</name>
    <dbReference type="NCBI Taxonomy" id="311410"/>
    <lineage>
        <taxon>Bacteria</taxon>
        <taxon>Pseudomonadati</taxon>
        <taxon>Pseudomonadota</taxon>
        <taxon>Alphaproteobacteria</taxon>
        <taxon>Hyphomicrobiales</taxon>
        <taxon>Stappiaceae</taxon>
        <taxon>Roseibium</taxon>
    </lineage>
</organism>
<dbReference type="Pfam" id="PF07719">
    <property type="entry name" value="TPR_2"/>
    <property type="match status" value="1"/>
</dbReference>
<evidence type="ECO:0000256" key="2">
    <source>
        <dbReference type="ARBA" id="ARBA00022803"/>
    </source>
</evidence>
<dbReference type="PROSITE" id="PS50005">
    <property type="entry name" value="TPR"/>
    <property type="match status" value="3"/>
</dbReference>
<feature type="repeat" description="TPR" evidence="3">
    <location>
        <begin position="394"/>
        <end position="427"/>
    </location>
</feature>
<dbReference type="Gene3D" id="1.25.40.10">
    <property type="entry name" value="Tetratricopeptide repeat domain"/>
    <property type="match status" value="2"/>
</dbReference>
<proteinExistence type="predicted"/>
<dbReference type="InterPro" id="IPR013105">
    <property type="entry name" value="TPR_2"/>
</dbReference>
<accession>A0A0M6ZPN2</accession>
<dbReference type="Pfam" id="PF13414">
    <property type="entry name" value="TPR_11"/>
    <property type="match status" value="1"/>
</dbReference>
<dbReference type="InterPro" id="IPR019734">
    <property type="entry name" value="TPR_rpt"/>
</dbReference>